<sequence length="61" mass="7230">MPERRPKAYKSCPVDGCDWRLITEWFDGSPDNTTTVPMIEQQRIAGEHMRVHFTPERTYFT</sequence>
<dbReference type="EMBL" id="CP107551">
    <property type="protein sequence ID" value="UYP17737.1"/>
    <property type="molecule type" value="Genomic_DNA"/>
</dbReference>
<reference evidence="1" key="1">
    <citation type="submission" date="2022-10" db="EMBL/GenBank/DDBJ databases">
        <title>Rhodococcus ferula Z13 complete genome.</title>
        <authorList>
            <person name="Long X."/>
            <person name="Zang M."/>
        </authorList>
    </citation>
    <scope>NUCLEOTIDE SEQUENCE</scope>
    <source>
        <strain evidence="1">Z13</strain>
    </source>
</reference>
<name>A0ACD4DCL0_9NOCA</name>
<accession>A0ACD4DCL0</accession>
<protein>
    <submittedName>
        <fullName evidence="1">Uncharacterized protein</fullName>
    </submittedName>
</protein>
<evidence type="ECO:0000313" key="2">
    <source>
        <dbReference type="Proteomes" id="UP001156484"/>
    </source>
</evidence>
<organism evidence="1 2">
    <name type="scientific">Rhodococcus sacchari</name>
    <dbReference type="NCBI Taxonomy" id="2962047"/>
    <lineage>
        <taxon>Bacteria</taxon>
        <taxon>Bacillati</taxon>
        <taxon>Actinomycetota</taxon>
        <taxon>Actinomycetes</taxon>
        <taxon>Mycobacteriales</taxon>
        <taxon>Nocardiaceae</taxon>
        <taxon>Rhodococcus</taxon>
    </lineage>
</organism>
<keyword evidence="2" id="KW-1185">Reference proteome</keyword>
<evidence type="ECO:0000313" key="1">
    <source>
        <dbReference type="EMBL" id="UYP17737.1"/>
    </source>
</evidence>
<gene>
    <name evidence="1" type="ORF">OED52_13755</name>
</gene>
<proteinExistence type="predicted"/>
<dbReference type="Proteomes" id="UP001156484">
    <property type="component" value="Chromosome"/>
</dbReference>